<organism evidence="1 2">
    <name type="scientific">Persea americana</name>
    <name type="common">Avocado</name>
    <dbReference type="NCBI Taxonomy" id="3435"/>
    <lineage>
        <taxon>Eukaryota</taxon>
        <taxon>Viridiplantae</taxon>
        <taxon>Streptophyta</taxon>
        <taxon>Embryophyta</taxon>
        <taxon>Tracheophyta</taxon>
        <taxon>Spermatophyta</taxon>
        <taxon>Magnoliopsida</taxon>
        <taxon>Magnoliidae</taxon>
        <taxon>Laurales</taxon>
        <taxon>Lauraceae</taxon>
        <taxon>Persea</taxon>
    </lineage>
</organism>
<dbReference type="EMBL" id="CM056811">
    <property type="protein sequence ID" value="KAJ8638098.1"/>
    <property type="molecule type" value="Genomic_DNA"/>
</dbReference>
<reference evidence="1 2" key="1">
    <citation type="journal article" date="2022" name="Hortic Res">
        <title>A haplotype resolved chromosomal level avocado genome allows analysis of novel avocado genes.</title>
        <authorList>
            <person name="Nath O."/>
            <person name="Fletcher S.J."/>
            <person name="Hayward A."/>
            <person name="Shaw L.M."/>
            <person name="Masouleh A.K."/>
            <person name="Furtado A."/>
            <person name="Henry R.J."/>
            <person name="Mitter N."/>
        </authorList>
    </citation>
    <scope>NUCLEOTIDE SEQUENCE [LARGE SCALE GENOMIC DNA]</scope>
    <source>
        <strain evidence="2">cv. Hass</strain>
    </source>
</reference>
<evidence type="ECO:0000313" key="1">
    <source>
        <dbReference type="EMBL" id="KAJ8638098.1"/>
    </source>
</evidence>
<keyword evidence="2" id="KW-1185">Reference proteome</keyword>
<sequence length="273" mass="31099">MAEKRAEPGPRPRPAEEEEEEDYMGDLSLFLPVESFSKPSIPSKKISNDADAAKALIPQSSSSKKQSKSSGVLSWQEQRKINRAQKQREEDEETLARCDAAIPSSNIGFKLLRQMGYTPGSALGKDGSGRAEPVGIKIRRSRAGLGRESPEKEKARREEARDERKRRKVEDLMADFGSRQRLQWRIRRIAVDYDKAKKALAQLENEEIFLEPDKEGDGEGEEEEEEEEITEEDLLDILMKLRNEHCYCLYCGYQYESLETLSSNCPGLNEEDH</sequence>
<evidence type="ECO:0000313" key="2">
    <source>
        <dbReference type="Proteomes" id="UP001234297"/>
    </source>
</evidence>
<dbReference type="Proteomes" id="UP001234297">
    <property type="component" value="Chromosome 3"/>
</dbReference>
<name>A0ACC2LY19_PERAE</name>
<protein>
    <submittedName>
        <fullName evidence="1">Uncharacterized protein</fullName>
    </submittedName>
</protein>
<proteinExistence type="predicted"/>
<comment type="caution">
    <text evidence="1">The sequence shown here is derived from an EMBL/GenBank/DDBJ whole genome shotgun (WGS) entry which is preliminary data.</text>
</comment>
<accession>A0ACC2LY19</accession>
<gene>
    <name evidence="1" type="ORF">MRB53_012365</name>
</gene>